<dbReference type="AlphaFoldDB" id="A0A839IQH0"/>
<reference evidence="5 6" key="1">
    <citation type="submission" date="2020-08" db="EMBL/GenBank/DDBJ databases">
        <title>Oceanospirillum sp. nov. isolated from marine sediment.</title>
        <authorList>
            <person name="Ji X."/>
        </authorList>
    </citation>
    <scope>NUCLEOTIDE SEQUENCE [LARGE SCALE GENOMIC DNA]</scope>
    <source>
        <strain evidence="5 6">D5</strain>
    </source>
</reference>
<dbReference type="GO" id="GO:0016787">
    <property type="term" value="F:hydrolase activity"/>
    <property type="evidence" value="ECO:0007669"/>
    <property type="project" value="UniProtKB-KW"/>
</dbReference>
<dbReference type="InterPro" id="IPR003778">
    <property type="entry name" value="CT_A_B"/>
</dbReference>
<dbReference type="InterPro" id="IPR029000">
    <property type="entry name" value="Cyclophilin-like_dom_sf"/>
</dbReference>
<dbReference type="GO" id="GO:0005524">
    <property type="term" value="F:ATP binding"/>
    <property type="evidence" value="ECO:0007669"/>
    <property type="project" value="UniProtKB-KW"/>
</dbReference>
<organism evidence="5 6">
    <name type="scientific">Oceanospirillum sediminis</name>
    <dbReference type="NCBI Taxonomy" id="2760088"/>
    <lineage>
        <taxon>Bacteria</taxon>
        <taxon>Pseudomonadati</taxon>
        <taxon>Pseudomonadota</taxon>
        <taxon>Gammaproteobacteria</taxon>
        <taxon>Oceanospirillales</taxon>
        <taxon>Oceanospirillaceae</taxon>
        <taxon>Oceanospirillum</taxon>
    </lineage>
</organism>
<keyword evidence="1" id="KW-0547">Nucleotide-binding</keyword>
<keyword evidence="3" id="KW-0067">ATP-binding</keyword>
<evidence type="ECO:0000256" key="2">
    <source>
        <dbReference type="ARBA" id="ARBA00022801"/>
    </source>
</evidence>
<dbReference type="Gene3D" id="2.40.100.10">
    <property type="entry name" value="Cyclophilin-like"/>
    <property type="match status" value="1"/>
</dbReference>
<evidence type="ECO:0000313" key="6">
    <source>
        <dbReference type="Proteomes" id="UP000565262"/>
    </source>
</evidence>
<evidence type="ECO:0000256" key="3">
    <source>
        <dbReference type="ARBA" id="ARBA00022840"/>
    </source>
</evidence>
<gene>
    <name evidence="5" type="ORF">H4O21_08970</name>
</gene>
<dbReference type="EMBL" id="JACJFM010000009">
    <property type="protein sequence ID" value="MBB1486739.1"/>
    <property type="molecule type" value="Genomic_DNA"/>
</dbReference>
<protein>
    <recommendedName>
        <fullName evidence="4">Carboxyltransferase domain-containing protein</fullName>
    </recommendedName>
</protein>
<dbReference type="PANTHER" id="PTHR43309:SF4">
    <property type="entry name" value="CARBOXYLTRANSFERASE DOMAIN-CONTAINING PROTEIN"/>
    <property type="match status" value="1"/>
</dbReference>
<evidence type="ECO:0000259" key="4">
    <source>
        <dbReference type="SMART" id="SM00797"/>
    </source>
</evidence>
<evidence type="ECO:0000256" key="1">
    <source>
        <dbReference type="ARBA" id="ARBA00022741"/>
    </source>
</evidence>
<dbReference type="Proteomes" id="UP000565262">
    <property type="component" value="Unassembled WGS sequence"/>
</dbReference>
<feature type="domain" description="Carboxyltransferase" evidence="4">
    <location>
        <begin position="133"/>
        <end position="417"/>
    </location>
</feature>
<dbReference type="PANTHER" id="PTHR43309">
    <property type="entry name" value="5-OXOPROLINASE SUBUNIT C"/>
    <property type="match status" value="1"/>
</dbReference>
<dbReference type="Pfam" id="PF02626">
    <property type="entry name" value="CT_A_B"/>
    <property type="match status" value="1"/>
</dbReference>
<sequence>MRDLKHAFSVQAASADSLILKLCDGEFQCSETGILEDIAVWLEQNVAEITEVIQAERSLLICFDLLQTCSASLMQRLPELLKQSVTERKPVSETFVPKDKKTQCTVGQEQGFHVIHPGLMSRFQNTGITGARSNGSSSGGAADEHAYYWANHLLQNRWNAGAVEVCFGGLKLQSQVDTLIAVTGADLSLMINDQPAPGWEILPVRAGDRIEFGYPKNGTRAYLAVKGGFSVQAGSTGMVCEPSDNNAGIPLAKTLRFGDLLACSEQEHRIDKALQGLIGKRVSNSYIPDYGEPLVLRVILAEQAGHFTPDQLDLFFNQCWEIRPDSDTSATTLNGCQLKSLYPVAPLQGAEVGRIQLDDDCQPVILMQDRQRLTDRPVIGYVYPPDLGLLAQRQPKTTLSFRVISLYEAQLQLKRFYRYFK</sequence>
<dbReference type="InterPro" id="IPR052708">
    <property type="entry name" value="PxpC"/>
</dbReference>
<name>A0A839IQH0_9GAMM</name>
<evidence type="ECO:0000313" key="5">
    <source>
        <dbReference type="EMBL" id="MBB1486739.1"/>
    </source>
</evidence>
<dbReference type="RefSeq" id="WP_182808525.1">
    <property type="nucleotide sequence ID" value="NZ_JACJFM010000009.1"/>
</dbReference>
<accession>A0A839IQH0</accession>
<comment type="caution">
    <text evidence="5">The sequence shown here is derived from an EMBL/GenBank/DDBJ whole genome shotgun (WGS) entry which is preliminary data.</text>
</comment>
<keyword evidence="2" id="KW-0378">Hydrolase</keyword>
<proteinExistence type="predicted"/>
<dbReference type="SMART" id="SM00797">
    <property type="entry name" value="AHS2"/>
    <property type="match status" value="1"/>
</dbReference>
<keyword evidence="6" id="KW-1185">Reference proteome</keyword>